<gene>
    <name evidence="1" type="ORF">S06H3_09527</name>
</gene>
<proteinExistence type="predicted"/>
<organism evidence="1">
    <name type="scientific">marine sediment metagenome</name>
    <dbReference type="NCBI Taxonomy" id="412755"/>
    <lineage>
        <taxon>unclassified sequences</taxon>
        <taxon>metagenomes</taxon>
        <taxon>ecological metagenomes</taxon>
    </lineage>
</organism>
<feature type="non-terminal residue" evidence="1">
    <location>
        <position position="31"/>
    </location>
</feature>
<dbReference type="AlphaFoldDB" id="X1LB67"/>
<protein>
    <submittedName>
        <fullName evidence="1">Uncharacterized protein</fullName>
    </submittedName>
</protein>
<accession>X1LB67</accession>
<name>X1LB67_9ZZZZ</name>
<evidence type="ECO:0000313" key="1">
    <source>
        <dbReference type="EMBL" id="GAI16542.1"/>
    </source>
</evidence>
<comment type="caution">
    <text evidence="1">The sequence shown here is derived from an EMBL/GenBank/DDBJ whole genome shotgun (WGS) entry which is preliminary data.</text>
</comment>
<dbReference type="EMBL" id="BARV01004223">
    <property type="protein sequence ID" value="GAI16542.1"/>
    <property type="molecule type" value="Genomic_DNA"/>
</dbReference>
<reference evidence="1" key="1">
    <citation type="journal article" date="2014" name="Front. Microbiol.">
        <title>High frequency of phylogenetically diverse reductive dehalogenase-homologous genes in deep subseafloor sedimentary metagenomes.</title>
        <authorList>
            <person name="Kawai M."/>
            <person name="Futagami T."/>
            <person name="Toyoda A."/>
            <person name="Takaki Y."/>
            <person name="Nishi S."/>
            <person name="Hori S."/>
            <person name="Arai W."/>
            <person name="Tsubouchi T."/>
            <person name="Morono Y."/>
            <person name="Uchiyama I."/>
            <person name="Ito T."/>
            <person name="Fujiyama A."/>
            <person name="Inagaki F."/>
            <person name="Takami H."/>
        </authorList>
    </citation>
    <scope>NUCLEOTIDE SEQUENCE</scope>
    <source>
        <strain evidence="1">Expedition CK06-06</strain>
    </source>
</reference>
<sequence length="31" mass="3624">MGTPFEKEAYEQNVLIKNRLEKDGFKVITKP</sequence>